<keyword evidence="1" id="KW-0732">Signal</keyword>
<organism evidence="2 3">
    <name type="scientific">Daphnia magna</name>
    <dbReference type="NCBI Taxonomy" id="35525"/>
    <lineage>
        <taxon>Eukaryota</taxon>
        <taxon>Metazoa</taxon>
        <taxon>Ecdysozoa</taxon>
        <taxon>Arthropoda</taxon>
        <taxon>Crustacea</taxon>
        <taxon>Branchiopoda</taxon>
        <taxon>Diplostraca</taxon>
        <taxon>Cladocera</taxon>
        <taxon>Anomopoda</taxon>
        <taxon>Daphniidae</taxon>
        <taxon>Daphnia</taxon>
    </lineage>
</organism>
<dbReference type="EMBL" id="JAOYFB010000040">
    <property type="protein sequence ID" value="KAK4036650.1"/>
    <property type="molecule type" value="Genomic_DNA"/>
</dbReference>
<feature type="signal peptide" evidence="1">
    <location>
        <begin position="1"/>
        <end position="23"/>
    </location>
</feature>
<protein>
    <recommendedName>
        <fullName evidence="4">Secreted protein</fullName>
    </recommendedName>
</protein>
<name>A0ABR0B4M3_9CRUS</name>
<evidence type="ECO:0008006" key="4">
    <source>
        <dbReference type="Google" id="ProtNLM"/>
    </source>
</evidence>
<evidence type="ECO:0000313" key="3">
    <source>
        <dbReference type="Proteomes" id="UP001234178"/>
    </source>
</evidence>
<comment type="caution">
    <text evidence="2">The sequence shown here is derived from an EMBL/GenBank/DDBJ whole genome shotgun (WGS) entry which is preliminary data.</text>
</comment>
<accession>A0ABR0B4M3</accession>
<dbReference type="PANTHER" id="PTHR39951">
    <property type="entry name" value="FI22632P1"/>
    <property type="match status" value="1"/>
</dbReference>
<reference evidence="2 3" key="1">
    <citation type="journal article" date="2023" name="Nucleic Acids Res.">
        <title>The hologenome of Daphnia magna reveals possible DNA methylation and microbiome-mediated evolution of the host genome.</title>
        <authorList>
            <person name="Chaturvedi A."/>
            <person name="Li X."/>
            <person name="Dhandapani V."/>
            <person name="Marshall H."/>
            <person name="Kissane S."/>
            <person name="Cuenca-Cambronero M."/>
            <person name="Asole G."/>
            <person name="Calvet F."/>
            <person name="Ruiz-Romero M."/>
            <person name="Marangio P."/>
            <person name="Guigo R."/>
            <person name="Rago D."/>
            <person name="Mirbahai L."/>
            <person name="Eastwood N."/>
            <person name="Colbourne J.K."/>
            <person name="Zhou J."/>
            <person name="Mallon E."/>
            <person name="Orsini L."/>
        </authorList>
    </citation>
    <scope>NUCLEOTIDE SEQUENCE [LARGE SCALE GENOMIC DNA]</scope>
    <source>
        <strain evidence="2">LRV0_1</strain>
    </source>
</reference>
<dbReference type="Proteomes" id="UP001234178">
    <property type="component" value="Unassembled WGS sequence"/>
</dbReference>
<dbReference type="PANTHER" id="PTHR39951:SF1">
    <property type="entry name" value="FI22632P1"/>
    <property type="match status" value="1"/>
</dbReference>
<gene>
    <name evidence="2" type="ORF">OUZ56_028694</name>
</gene>
<proteinExistence type="predicted"/>
<evidence type="ECO:0000256" key="1">
    <source>
        <dbReference type="SAM" id="SignalP"/>
    </source>
</evidence>
<sequence>MKLISMLLLVSAMFLVQLVAVSSAPITLIVGTPYLFNKFDYKVDPNRGAELSPAFQQQHGQFGQNLVNSFGNGNL</sequence>
<keyword evidence="3" id="KW-1185">Reference proteome</keyword>
<feature type="chain" id="PRO_5046458645" description="Secreted protein" evidence="1">
    <location>
        <begin position="24"/>
        <end position="75"/>
    </location>
</feature>
<evidence type="ECO:0000313" key="2">
    <source>
        <dbReference type="EMBL" id="KAK4036650.1"/>
    </source>
</evidence>